<evidence type="ECO:0000256" key="6">
    <source>
        <dbReference type="ARBA" id="ARBA00023242"/>
    </source>
</evidence>
<comment type="caution">
    <text evidence="12">The sequence shown here is derived from an EMBL/GenBank/DDBJ whole genome shotgun (WGS) entry which is preliminary data.</text>
</comment>
<dbReference type="GO" id="GO:0016887">
    <property type="term" value="F:ATP hydrolysis activity"/>
    <property type="evidence" value="ECO:0007669"/>
    <property type="project" value="InterPro"/>
</dbReference>
<keyword evidence="7" id="KW-0131">Cell cycle</keyword>
<feature type="compositionally biased region" description="Polar residues" evidence="9">
    <location>
        <begin position="208"/>
        <end position="224"/>
    </location>
</feature>
<keyword evidence="2" id="KW-0235">DNA replication</keyword>
<dbReference type="PANTHER" id="PTHR46765">
    <property type="entry name" value="P-LOOP CONTAINING NUCLEOSIDE TRIPHOSPHATE HYDROLASES SUPERFAMILY PROTEIN"/>
    <property type="match status" value="1"/>
</dbReference>
<dbReference type="CDD" id="cd18140">
    <property type="entry name" value="HLD_clamp_RFC"/>
    <property type="match status" value="1"/>
</dbReference>
<keyword evidence="13" id="KW-1185">Reference proteome</keyword>
<evidence type="ECO:0000256" key="3">
    <source>
        <dbReference type="ARBA" id="ARBA00022741"/>
    </source>
</evidence>
<dbReference type="STRING" id="84645.A0A498NCQ0"/>
<dbReference type="SMART" id="SM00382">
    <property type="entry name" value="AAA"/>
    <property type="match status" value="1"/>
</dbReference>
<evidence type="ECO:0000259" key="11">
    <source>
        <dbReference type="SMART" id="SM00382"/>
    </source>
</evidence>
<feature type="domain" description="AAA+ ATPase" evidence="11">
    <location>
        <begin position="243"/>
        <end position="384"/>
    </location>
</feature>
<dbReference type="InterPro" id="IPR027417">
    <property type="entry name" value="P-loop_NTPase"/>
</dbReference>
<feature type="region of interest" description="Disordered" evidence="9">
    <location>
        <begin position="198"/>
        <end position="224"/>
    </location>
</feature>
<feature type="transmembrane region" description="Helical" evidence="10">
    <location>
        <begin position="619"/>
        <end position="639"/>
    </location>
</feature>
<dbReference type="PANTHER" id="PTHR46765:SF1">
    <property type="entry name" value="P-LOOP CONTAINING NUCLEOSIDE TRIPHOSPHATE HYDROLASES SUPERFAMILY PROTEIN"/>
    <property type="match status" value="1"/>
</dbReference>
<dbReference type="InterPro" id="IPR053016">
    <property type="entry name" value="CTF18-RFC_complex"/>
</dbReference>
<proteinExistence type="inferred from homology"/>
<dbReference type="EMBL" id="QBIY01011570">
    <property type="protein sequence ID" value="RXN30553.1"/>
    <property type="molecule type" value="Genomic_DNA"/>
</dbReference>
<dbReference type="GO" id="GO:0005634">
    <property type="term" value="C:nucleus"/>
    <property type="evidence" value="ECO:0007669"/>
    <property type="project" value="UniProtKB-SubCell"/>
</dbReference>
<dbReference type="InterPro" id="IPR047854">
    <property type="entry name" value="RFC_lid"/>
</dbReference>
<organism evidence="12 13">
    <name type="scientific">Labeo rohita</name>
    <name type="common">Indian major carp</name>
    <name type="synonym">Cyprinus rohita</name>
    <dbReference type="NCBI Taxonomy" id="84645"/>
    <lineage>
        <taxon>Eukaryota</taxon>
        <taxon>Metazoa</taxon>
        <taxon>Chordata</taxon>
        <taxon>Craniata</taxon>
        <taxon>Vertebrata</taxon>
        <taxon>Euteleostomi</taxon>
        <taxon>Actinopterygii</taxon>
        <taxon>Neopterygii</taxon>
        <taxon>Teleostei</taxon>
        <taxon>Ostariophysi</taxon>
        <taxon>Cypriniformes</taxon>
        <taxon>Cyprinidae</taxon>
        <taxon>Labeoninae</taxon>
        <taxon>Labeonini</taxon>
        <taxon>Labeo</taxon>
    </lineage>
</organism>
<keyword evidence="4" id="KW-0067">ATP-binding</keyword>
<dbReference type="GO" id="GO:0003677">
    <property type="term" value="F:DNA binding"/>
    <property type="evidence" value="ECO:0007669"/>
    <property type="project" value="UniProtKB-KW"/>
</dbReference>
<dbReference type="Gene3D" id="1.10.8.60">
    <property type="match status" value="1"/>
</dbReference>
<sequence>MDEYDEMYGIEDDFEQQFADELEVMAEMEPPKPKKRRQDVAKKLQFENGDDITPPSSPEVYDRPARDWPGFSLSLSPDRPEATKITANVLDISGLATLQESPKRDSAARRHVQKRPPAIGDYITVTDSMGNRVYLNKKEDEEKVPDPRAFRNSLNGLGLLAVPIEVLKEQIAERFTNRCLLKWLKLWDTVVFGRERKPRSAPADVRPNFTNAQNQNQSQRFKTKSQMTEEILEAELDQYKRPKFKVALLSGPPGLGKTTLAHIIAKHAGYNVVEINASDDRSAELFQKRIDTATQMKSVLGANEKPNCLIIDEIDGAPAAAINILLATLNRKDSKEGEESGANALKKKKKKQSVLLRPIICICNDLYVPALRPLRQQAFLLAFPQTVPSRLAQRLAEITRRQGMKADTGTLMALCEKTDNDIRSCINTLQGLYDNFLSMKLKDPGMLGVCTGLDWLCFSDLLNECVLHGQNYSLMRYFPFLPAAFHHLYAANSVPRINYPHSHYEAFTKTQHTKNALVAMLNDIPPAIQNRISMSGLCLDIISLLLELISPKLRPVNPQLYSTREKQQLYDLIDTMINYNLTYRQDRTPEGQYTYVLEPIMQQSFLQARCEETLVTSDWGIPLLVALLLLLLVYAFLYLPSITYRALLQQALSNHTEAIPLENNKTD</sequence>
<evidence type="ECO:0000256" key="2">
    <source>
        <dbReference type="ARBA" id="ARBA00022705"/>
    </source>
</evidence>
<dbReference type="SUPFAM" id="SSF52540">
    <property type="entry name" value="P-loop containing nucleoside triphosphate hydrolases"/>
    <property type="match status" value="1"/>
</dbReference>
<comment type="subcellular location">
    <subcellularLocation>
        <location evidence="1">Nucleus</location>
    </subcellularLocation>
</comment>
<keyword evidence="10" id="KW-0812">Transmembrane</keyword>
<evidence type="ECO:0000256" key="5">
    <source>
        <dbReference type="ARBA" id="ARBA00023125"/>
    </source>
</evidence>
<evidence type="ECO:0000256" key="1">
    <source>
        <dbReference type="ARBA" id="ARBA00004123"/>
    </source>
</evidence>
<dbReference type="Gene3D" id="3.40.50.300">
    <property type="entry name" value="P-loop containing nucleotide triphosphate hydrolases"/>
    <property type="match status" value="1"/>
</dbReference>
<dbReference type="AlphaFoldDB" id="A0A498NCQ0"/>
<keyword evidence="5" id="KW-0238">DNA-binding</keyword>
<dbReference type="GO" id="GO:0005524">
    <property type="term" value="F:ATP binding"/>
    <property type="evidence" value="ECO:0007669"/>
    <property type="project" value="UniProtKB-KW"/>
</dbReference>
<evidence type="ECO:0000256" key="8">
    <source>
        <dbReference type="ARBA" id="ARBA00043975"/>
    </source>
</evidence>
<keyword evidence="3" id="KW-0547">Nucleotide-binding</keyword>
<dbReference type="InterPro" id="IPR003959">
    <property type="entry name" value="ATPase_AAA_core"/>
</dbReference>
<evidence type="ECO:0000256" key="7">
    <source>
        <dbReference type="ARBA" id="ARBA00023306"/>
    </source>
</evidence>
<dbReference type="GO" id="GO:0006260">
    <property type="term" value="P:DNA replication"/>
    <property type="evidence" value="ECO:0007669"/>
    <property type="project" value="UniProtKB-KW"/>
</dbReference>
<accession>A0A498NCQ0</accession>
<dbReference type="FunFam" id="3.40.50.300:FF:001083">
    <property type="entry name" value="Chromosome transmission fidelity factor 18"/>
    <property type="match status" value="1"/>
</dbReference>
<dbReference type="InterPro" id="IPR003593">
    <property type="entry name" value="AAA+_ATPase"/>
</dbReference>
<dbReference type="CDD" id="cd00009">
    <property type="entry name" value="AAA"/>
    <property type="match status" value="1"/>
</dbReference>
<evidence type="ECO:0000256" key="10">
    <source>
        <dbReference type="SAM" id="Phobius"/>
    </source>
</evidence>
<dbReference type="Pfam" id="PF00004">
    <property type="entry name" value="AAA"/>
    <property type="match status" value="1"/>
</dbReference>
<evidence type="ECO:0000256" key="4">
    <source>
        <dbReference type="ARBA" id="ARBA00022840"/>
    </source>
</evidence>
<reference evidence="12 13" key="1">
    <citation type="submission" date="2018-03" db="EMBL/GenBank/DDBJ databases">
        <title>Draft genome sequence of Rohu Carp (Labeo rohita).</title>
        <authorList>
            <person name="Das P."/>
            <person name="Kushwaha B."/>
            <person name="Joshi C.G."/>
            <person name="Kumar D."/>
            <person name="Nagpure N.S."/>
            <person name="Sahoo L."/>
            <person name="Das S.P."/>
            <person name="Bit A."/>
            <person name="Patnaik S."/>
            <person name="Meher P.K."/>
            <person name="Jayasankar P."/>
            <person name="Koringa P.G."/>
            <person name="Patel N.V."/>
            <person name="Hinsu A.T."/>
            <person name="Kumar R."/>
            <person name="Pandey M."/>
            <person name="Agarwal S."/>
            <person name="Srivastava S."/>
            <person name="Singh M."/>
            <person name="Iquebal M.A."/>
            <person name="Jaiswal S."/>
            <person name="Angadi U.B."/>
            <person name="Kumar N."/>
            <person name="Raza M."/>
            <person name="Shah T.M."/>
            <person name="Rai A."/>
            <person name="Jena J.K."/>
        </authorList>
    </citation>
    <scope>NUCLEOTIDE SEQUENCE [LARGE SCALE GENOMIC DNA]</scope>
    <source>
        <strain evidence="12">DASCIFA01</strain>
        <tissue evidence="12">Testis</tissue>
    </source>
</reference>
<evidence type="ECO:0000313" key="13">
    <source>
        <dbReference type="Proteomes" id="UP000290572"/>
    </source>
</evidence>
<evidence type="ECO:0000313" key="12">
    <source>
        <dbReference type="EMBL" id="RXN30553.1"/>
    </source>
</evidence>
<dbReference type="Proteomes" id="UP000290572">
    <property type="component" value="Unassembled WGS sequence"/>
</dbReference>
<evidence type="ECO:0000256" key="9">
    <source>
        <dbReference type="SAM" id="MobiDB-lite"/>
    </source>
</evidence>
<name>A0A498NCQ0_LABRO</name>
<feature type="region of interest" description="Disordered" evidence="9">
    <location>
        <begin position="27"/>
        <end position="65"/>
    </location>
</feature>
<protein>
    <submittedName>
        <fullName evidence="12">Chromosome transmission fidelity 18-like protein</fullName>
    </submittedName>
</protein>
<gene>
    <name evidence="12" type="ORF">ROHU_017712</name>
</gene>
<keyword evidence="6" id="KW-0539">Nucleus</keyword>
<comment type="similarity">
    <text evidence="8">Belongs to the activator 1 small subunits family. CTF18 subfamily.</text>
</comment>
<keyword evidence="10" id="KW-1133">Transmembrane helix</keyword>
<keyword evidence="10" id="KW-0472">Membrane</keyword>